<dbReference type="AlphaFoldDB" id="F8KSL2"/>
<dbReference type="EMBL" id="FR871757">
    <property type="protein sequence ID" value="CCB79782.1"/>
    <property type="molecule type" value="Genomic_DNA"/>
</dbReference>
<dbReference type="KEGG" id="hbi:HBZC1_07960"/>
<protein>
    <submittedName>
        <fullName evidence="1">Uncharacterized protein</fullName>
    </submittedName>
</protein>
<name>F8KSL2_HELBC</name>
<organism evidence="1 2">
    <name type="scientific">Helicobacter bizzozeronii (strain CIII-1)</name>
    <dbReference type="NCBI Taxonomy" id="1002804"/>
    <lineage>
        <taxon>Bacteria</taxon>
        <taxon>Pseudomonadati</taxon>
        <taxon>Campylobacterota</taxon>
        <taxon>Epsilonproteobacteria</taxon>
        <taxon>Campylobacterales</taxon>
        <taxon>Helicobacteraceae</taxon>
        <taxon>Helicobacter</taxon>
    </lineage>
</organism>
<proteinExistence type="predicted"/>
<evidence type="ECO:0000313" key="2">
    <source>
        <dbReference type="Proteomes" id="UP000008387"/>
    </source>
</evidence>
<keyword evidence="2" id="KW-1185">Reference proteome</keyword>
<gene>
    <name evidence="1" type="ordered locus">HBZC1_07960</name>
</gene>
<evidence type="ECO:0000313" key="1">
    <source>
        <dbReference type="EMBL" id="CCB79782.1"/>
    </source>
</evidence>
<dbReference type="STRING" id="1002804.HBZC1_07960"/>
<accession>F8KSL2</accession>
<dbReference type="HOGENOM" id="CLU_623703_0_0_7"/>
<reference evidence="1 2" key="1">
    <citation type="journal article" date="2011" name="J. Bacteriol.">
        <title>Genome sequence of Helicobacter bizzozeronii strain CIII-1, an isolate from human gastric mucosa.</title>
        <authorList>
            <person name="Schott T."/>
            <person name="Rossi M."/>
            <person name="Hanninen M.L."/>
        </authorList>
    </citation>
    <scope>NUCLEOTIDE SEQUENCE [LARGE SCALE GENOMIC DNA]</scope>
    <source>
        <strain evidence="1 2">CIII-1</strain>
    </source>
</reference>
<dbReference type="RefSeq" id="WP_013890246.1">
    <property type="nucleotide sequence ID" value="NC_015674.1"/>
</dbReference>
<sequence>MLDVLEIAKQLQTSSASQASTDLNTHYSALKKVWEQYAPLKCKQDLQNKAFEPKNEALYKLLETCKYDILPFCVRLAPEDVGLQTAQEVQKEMRSYSNKEGGSCKTPSLEDYQEQERKFKAAFSAFCQHLDPFLKDTPQLSQAEKLQGWFVFVELERGRCLEAWQKFYKLYKEECKAKGVKKLSSPNMEEVTKEAYEDFEKSHHLLVKGLKQLLACANRLGGVHLLEAICRRSSVFEELRVLIWTDEEGLQKLLELKEAVGAVVSADAKVLEAKEAVEQKITQCQEELPKCLALLEQAKDKGWEEQKKIRAPFEKLIGTLETDTKALLKASDASLGVGVVRQVGGVANNMSSYDKSGFKTTLEKQVLKALEEHFKTLGIAPTPQSALNALRVELQENNAQIPVALAQIEQTHQELVKEGIVTSKETRTLYDSLDEGLEP</sequence>
<dbReference type="Proteomes" id="UP000008387">
    <property type="component" value="Chromosome"/>
</dbReference>